<protein>
    <submittedName>
        <fullName evidence="2">JmJC domain protein</fullName>
    </submittedName>
</protein>
<dbReference type="Proteomes" id="UP000203066">
    <property type="component" value="Segment"/>
</dbReference>
<accession>A0A1S5YD25</accession>
<dbReference type="Gene3D" id="2.60.120.650">
    <property type="entry name" value="Cupin"/>
    <property type="match status" value="1"/>
</dbReference>
<dbReference type="InterPro" id="IPR013087">
    <property type="entry name" value="Znf_C2H2_type"/>
</dbReference>
<keyword evidence="3" id="KW-1185">Reference proteome</keyword>
<evidence type="ECO:0000259" key="1">
    <source>
        <dbReference type="PROSITE" id="PS51184"/>
    </source>
</evidence>
<organism evidence="2 3">
    <name type="scientific">Leptopilina boulardi filamentous virus</name>
    <dbReference type="NCBI Taxonomy" id="552509"/>
    <lineage>
        <taxon>Viruses</taxon>
        <taxon>Viruses incertae sedis</taxon>
        <taxon>Naldaviricetes</taxon>
        <taxon>Lefavirales</taxon>
        <taxon>Filamentoviridae</taxon>
        <taxon>Alphafilamentovirus</taxon>
        <taxon>Alphafilamentovirus leboulardi</taxon>
    </lineage>
</organism>
<gene>
    <name evidence="2" type="ORF">LbFV_ORF13</name>
</gene>
<feature type="domain" description="JmjC" evidence="1">
    <location>
        <begin position="227"/>
        <end position="424"/>
    </location>
</feature>
<name>A0A1S5YD25_9VIRU</name>
<dbReference type="InterPro" id="IPR003347">
    <property type="entry name" value="JmjC_dom"/>
</dbReference>
<proteinExistence type="predicted"/>
<dbReference type="RefSeq" id="YP_009345617.1">
    <property type="nucleotide sequence ID" value="NC_033778.1"/>
</dbReference>
<evidence type="ECO:0000313" key="3">
    <source>
        <dbReference type="Proteomes" id="UP000203066"/>
    </source>
</evidence>
<dbReference type="PROSITE" id="PS51184">
    <property type="entry name" value="JMJC"/>
    <property type="match status" value="1"/>
</dbReference>
<evidence type="ECO:0000313" key="2">
    <source>
        <dbReference type="EMBL" id="AQQ79933.1"/>
    </source>
</evidence>
<dbReference type="Pfam" id="PF02373">
    <property type="entry name" value="JmjC"/>
    <property type="match status" value="1"/>
</dbReference>
<dbReference type="GeneID" id="31050490"/>
<dbReference type="KEGG" id="vg:31050490"/>
<dbReference type="SMART" id="SM00355">
    <property type="entry name" value="ZnF_C2H2"/>
    <property type="match status" value="2"/>
</dbReference>
<dbReference type="SMART" id="SM00558">
    <property type="entry name" value="JmjC"/>
    <property type="match status" value="1"/>
</dbReference>
<dbReference type="EMBL" id="KY009685">
    <property type="protein sequence ID" value="AQQ79933.1"/>
    <property type="molecule type" value="Genomic_DNA"/>
</dbReference>
<reference evidence="2 3" key="1">
    <citation type="journal article" date="2016" name="Genome Biol. Evol.">
        <title>Genome Sequencing of the Behavior Manipulating Virus LbFV Reveals a Possible New Virus Family.</title>
        <authorList>
            <person name="Lepetit D."/>
            <person name="Gillet B."/>
            <person name="Hughes S."/>
            <person name="Kraaijeveld K."/>
            <person name="Varaldi J."/>
        </authorList>
    </citation>
    <scope>NUCLEOTIDE SEQUENCE [LARGE SCALE GENOMIC DNA]</scope>
    <source>
        <strain evidence="2">Valence Gotheron</strain>
    </source>
</reference>
<sequence length="576" mass="68353">MSLFKISLEKEKNNVAVIVTPRKLTKKINIKYGFLGIECVENHEIENIISLLINNTISNTSVTVSNSDGILIEKVKVNLINSLKIEKSFQQIYNELVKKSVTKNLYISKRVCKQFLQNSTDVYLLYKEKKKLNNNFLIAKNLNNISSQSFKDELLLEKQINNLMNVNLNPTQKDILIKNKNVLLRLLEQINNTSSHFDIWKKLNTKETYKTIVHREKLKYLYKTLCEFINDNYEFHNIENFDVTKEHELYSGFLDNISSQCGSHLSTENNENMAVCVGINKSSFYISFPLTFSPMYVADNFETTIYYLFFGHPKLWLIIPREETQKLISEFFNYCKLNENYREEICTQPLLHRKFFLTPKWLETRKINFEIVLQKVNTCLIIRENIYHQEINIGLNFSESVNYGSNFRLTSIIGNQCSCSPTNRDFQMFEETSTIHGFRFVNNNILKTNVCHICQKNIMGSSLNLKKHIRIEHSTLSLYNTFQCDRNRCTFKASSLEEINLHVKQHNIIIKCFICKREVYYIIKHLHRFHNLKMIPRHYERNLYFLSKFKNLENKNFSNEDIVKLMGMFYYYYYYY</sequence>